<dbReference type="PROSITE" id="PS51379">
    <property type="entry name" value="4FE4S_FER_2"/>
    <property type="match status" value="4"/>
</dbReference>
<evidence type="ECO:0000259" key="5">
    <source>
        <dbReference type="PROSITE" id="PS51379"/>
    </source>
</evidence>
<dbReference type="KEGG" id="dgg:DGI_3126"/>
<keyword evidence="3" id="KW-0408">Iron</keyword>
<dbReference type="PATRIC" id="fig|1121448.10.peg.3087"/>
<dbReference type="Gene3D" id="3.30.70.20">
    <property type="match status" value="2"/>
</dbReference>
<dbReference type="SUPFAM" id="SSF54862">
    <property type="entry name" value="4Fe-4S ferredoxins"/>
    <property type="match status" value="1"/>
</dbReference>
<keyword evidence="1" id="KW-0004">4Fe-4S</keyword>
<name>T2GE22_MEGG1</name>
<keyword evidence="2" id="KW-0479">Metal-binding</keyword>
<dbReference type="PROSITE" id="PS00198">
    <property type="entry name" value="4FE4S_FER_1"/>
    <property type="match status" value="2"/>
</dbReference>
<gene>
    <name evidence="6" type="ORF">DGI_3126</name>
</gene>
<feature type="domain" description="4Fe-4S ferredoxin-type" evidence="5">
    <location>
        <begin position="113"/>
        <end position="133"/>
    </location>
</feature>
<evidence type="ECO:0000256" key="3">
    <source>
        <dbReference type="ARBA" id="ARBA00023004"/>
    </source>
</evidence>
<sequence length="153" mass="16331">MKMLRPSRMERCIGCHSCSLACARQVFKQLSWTNAGIRIHSSGGITTGFEARTCVACDPAPCAAACPTEAIIQRQGGGVRLKQDACIRCGACAKACPVDAILISPEDGLAYLCIHCGRCVAYCPHECLELAEKDSPFCAPDSPYEDACTLAEK</sequence>
<evidence type="ECO:0000256" key="2">
    <source>
        <dbReference type="ARBA" id="ARBA00022723"/>
    </source>
</evidence>
<evidence type="ECO:0000256" key="1">
    <source>
        <dbReference type="ARBA" id="ARBA00022485"/>
    </source>
</evidence>
<evidence type="ECO:0000313" key="6">
    <source>
        <dbReference type="EMBL" id="AGW14840.1"/>
    </source>
</evidence>
<feature type="domain" description="4Fe-4S ferredoxin-type" evidence="5">
    <location>
        <begin position="45"/>
        <end position="76"/>
    </location>
</feature>
<dbReference type="OrthoDB" id="9789030at2"/>
<dbReference type="Pfam" id="PF00037">
    <property type="entry name" value="Fer4"/>
    <property type="match status" value="2"/>
</dbReference>
<dbReference type="HOGENOM" id="CLU_043374_3_2_7"/>
<feature type="domain" description="4Fe-4S ferredoxin-type" evidence="5">
    <location>
        <begin position="2"/>
        <end position="33"/>
    </location>
</feature>
<dbReference type="InterPro" id="IPR017900">
    <property type="entry name" value="4Fe4S_Fe_S_CS"/>
</dbReference>
<dbReference type="InterPro" id="IPR017896">
    <property type="entry name" value="4Fe4S_Fe-S-bd"/>
</dbReference>
<dbReference type="STRING" id="1121448.DGI_3126"/>
<dbReference type="InterPro" id="IPR050294">
    <property type="entry name" value="RnfB_subfamily"/>
</dbReference>
<evidence type="ECO:0000256" key="4">
    <source>
        <dbReference type="ARBA" id="ARBA00023014"/>
    </source>
</evidence>
<dbReference type="EMBL" id="CP006585">
    <property type="protein sequence ID" value="AGW14840.1"/>
    <property type="molecule type" value="Genomic_DNA"/>
</dbReference>
<organism evidence="6 7">
    <name type="scientific">Megalodesulfovibrio gigas (strain ATCC 19364 / DSM 1382 / NCIMB 9332 / VKM B-1759)</name>
    <name type="common">Desulfovibrio gigas</name>
    <dbReference type="NCBI Taxonomy" id="1121448"/>
    <lineage>
        <taxon>Bacteria</taxon>
        <taxon>Pseudomonadati</taxon>
        <taxon>Thermodesulfobacteriota</taxon>
        <taxon>Desulfovibrionia</taxon>
        <taxon>Desulfovibrionales</taxon>
        <taxon>Desulfovibrionaceae</taxon>
        <taxon>Megalodesulfovibrio</taxon>
    </lineage>
</organism>
<keyword evidence="4" id="KW-0411">Iron-sulfur</keyword>
<dbReference type="Pfam" id="PF12838">
    <property type="entry name" value="Fer4_7"/>
    <property type="match status" value="1"/>
</dbReference>
<reference evidence="7" key="2">
    <citation type="submission" date="2013-07" db="EMBL/GenBank/DDBJ databases">
        <authorList>
            <person name="Morais-Silva F.O."/>
            <person name="Rezende A.M."/>
            <person name="Pimentel C."/>
            <person name="Resende D.M."/>
            <person name="Santos C.I."/>
            <person name="Clemente C."/>
            <person name="de Oliveira L.M."/>
            <person name="da Silva S.M."/>
            <person name="Costa D.A."/>
            <person name="Varela-Raposo A."/>
            <person name="Horacio E.C.A."/>
            <person name="Matos M."/>
            <person name="Flores O."/>
            <person name="Ruiz J.C."/>
            <person name="Rodrigues-Pousada C."/>
        </authorList>
    </citation>
    <scope>NUCLEOTIDE SEQUENCE [LARGE SCALE GENOMIC DNA]</scope>
    <source>
        <strain evidence="7">ATCC 19364 / DSM 1382 / NCIMB 9332 / VKM B-1759</strain>
    </source>
</reference>
<dbReference type="GO" id="GO:0046872">
    <property type="term" value="F:metal ion binding"/>
    <property type="evidence" value="ECO:0007669"/>
    <property type="project" value="UniProtKB-KW"/>
</dbReference>
<protein>
    <submittedName>
        <fullName evidence="6">Putative 4Fe-4S ferredoxin</fullName>
    </submittedName>
</protein>
<keyword evidence="7" id="KW-1185">Reference proteome</keyword>
<reference evidence="6 7" key="1">
    <citation type="journal article" date="2013" name="J. Bacteriol.">
        <title>Roles of HynAB and Ech, the only two hydrogenases found in the model sulfate reducer Desulfovibrio gigas.</title>
        <authorList>
            <person name="Morais-Silva F.O."/>
            <person name="Santos C.I."/>
            <person name="Rodrigues R."/>
            <person name="Pereira I.A."/>
            <person name="Rodrigues-Pousada C."/>
        </authorList>
    </citation>
    <scope>NUCLEOTIDE SEQUENCE [LARGE SCALE GENOMIC DNA]</scope>
    <source>
        <strain evidence="7">ATCC 19364 / DSM 1382 / NCIMB 9332 / VKM B-1759</strain>
    </source>
</reference>
<dbReference type="RefSeq" id="WP_021761923.1">
    <property type="nucleotide sequence ID" value="NC_022444.1"/>
</dbReference>
<feature type="domain" description="4Fe-4S ferredoxin-type" evidence="5">
    <location>
        <begin position="77"/>
        <end position="106"/>
    </location>
</feature>
<dbReference type="PANTHER" id="PTHR42859:SF15">
    <property type="entry name" value="IRON-SULFUR CLUSTER BINDING PROTEIN"/>
    <property type="match status" value="1"/>
</dbReference>
<dbReference type="Proteomes" id="UP000016587">
    <property type="component" value="Chromosome"/>
</dbReference>
<dbReference type="PANTHER" id="PTHR42859">
    <property type="entry name" value="OXIDOREDUCTASE"/>
    <property type="match status" value="1"/>
</dbReference>
<proteinExistence type="predicted"/>
<dbReference type="GO" id="GO:0051539">
    <property type="term" value="F:4 iron, 4 sulfur cluster binding"/>
    <property type="evidence" value="ECO:0007669"/>
    <property type="project" value="UniProtKB-KW"/>
</dbReference>
<dbReference type="AlphaFoldDB" id="T2GE22"/>
<accession>T2GE22</accession>
<evidence type="ECO:0000313" key="7">
    <source>
        <dbReference type="Proteomes" id="UP000016587"/>
    </source>
</evidence>
<dbReference type="eggNOG" id="COG0437">
    <property type="taxonomic scope" value="Bacteria"/>
</dbReference>